<feature type="compositionally biased region" description="Acidic residues" evidence="1">
    <location>
        <begin position="617"/>
        <end position="628"/>
    </location>
</feature>
<feature type="domain" description="Heterokaryon incompatibility" evidence="2">
    <location>
        <begin position="263"/>
        <end position="411"/>
    </location>
</feature>
<reference evidence="3" key="1">
    <citation type="journal article" date="2020" name="Stud. Mycol.">
        <title>101 Dothideomycetes genomes: a test case for predicting lifestyles and emergence of pathogens.</title>
        <authorList>
            <person name="Haridas S."/>
            <person name="Albert R."/>
            <person name="Binder M."/>
            <person name="Bloem J."/>
            <person name="Labutti K."/>
            <person name="Salamov A."/>
            <person name="Andreopoulos B."/>
            <person name="Baker S."/>
            <person name="Barry K."/>
            <person name="Bills G."/>
            <person name="Bluhm B."/>
            <person name="Cannon C."/>
            <person name="Castanera R."/>
            <person name="Culley D."/>
            <person name="Daum C."/>
            <person name="Ezra D."/>
            <person name="Gonzalez J."/>
            <person name="Henrissat B."/>
            <person name="Kuo A."/>
            <person name="Liang C."/>
            <person name="Lipzen A."/>
            <person name="Lutzoni F."/>
            <person name="Magnuson J."/>
            <person name="Mondo S."/>
            <person name="Nolan M."/>
            <person name="Ohm R."/>
            <person name="Pangilinan J."/>
            <person name="Park H.-J."/>
            <person name="Ramirez L."/>
            <person name="Alfaro M."/>
            <person name="Sun H."/>
            <person name="Tritt A."/>
            <person name="Yoshinaga Y."/>
            <person name="Zwiers L.-H."/>
            <person name="Turgeon B."/>
            <person name="Goodwin S."/>
            <person name="Spatafora J."/>
            <person name="Crous P."/>
            <person name="Grigoriev I."/>
        </authorList>
    </citation>
    <scope>NUCLEOTIDE SEQUENCE</scope>
    <source>
        <strain evidence="3">CBS 119925</strain>
    </source>
</reference>
<feature type="compositionally biased region" description="Basic and acidic residues" evidence="1">
    <location>
        <begin position="629"/>
        <end position="638"/>
    </location>
</feature>
<organism evidence="3 4">
    <name type="scientific">Sporormia fimetaria CBS 119925</name>
    <dbReference type="NCBI Taxonomy" id="1340428"/>
    <lineage>
        <taxon>Eukaryota</taxon>
        <taxon>Fungi</taxon>
        <taxon>Dikarya</taxon>
        <taxon>Ascomycota</taxon>
        <taxon>Pezizomycotina</taxon>
        <taxon>Dothideomycetes</taxon>
        <taxon>Pleosporomycetidae</taxon>
        <taxon>Pleosporales</taxon>
        <taxon>Sporormiaceae</taxon>
        <taxon>Sporormia</taxon>
    </lineage>
</organism>
<dbReference type="EMBL" id="MU006571">
    <property type="protein sequence ID" value="KAF2747864.1"/>
    <property type="molecule type" value="Genomic_DNA"/>
</dbReference>
<dbReference type="Pfam" id="PF06985">
    <property type="entry name" value="HET"/>
    <property type="match status" value="1"/>
</dbReference>
<accession>A0A6A6VDQ3</accession>
<dbReference type="Proteomes" id="UP000799440">
    <property type="component" value="Unassembled WGS sequence"/>
</dbReference>
<dbReference type="InterPro" id="IPR010730">
    <property type="entry name" value="HET"/>
</dbReference>
<protein>
    <submittedName>
        <fullName evidence="3">HET-domain-containing protein</fullName>
    </submittedName>
</protein>
<evidence type="ECO:0000256" key="1">
    <source>
        <dbReference type="SAM" id="MobiDB-lite"/>
    </source>
</evidence>
<keyword evidence="4" id="KW-1185">Reference proteome</keyword>
<dbReference type="PANTHER" id="PTHR33112">
    <property type="entry name" value="DOMAIN PROTEIN, PUTATIVE-RELATED"/>
    <property type="match status" value="1"/>
</dbReference>
<dbReference type="AlphaFoldDB" id="A0A6A6VDQ3"/>
<sequence length="810" mass="92177">MLEASLGPSRSKSPAPILPDGTTQLCEDCQIFHSPHSLFGFEKQHRLDDVSGRSLGKEHLWTSKPTPVGQILQNKLCLACKAVGSAVIEKLQISVDNADDLSNTWIRRGYAYALPPTTATCRNYSWDSTWGSSWDASWEEQKSIIMACVKSGNPIRCVLHIDISDNPEKCGGWYDTPGTYVFEPPLGLQISFSYTDCPHRLSGLEPWDVRFLDTEMVRDWFSRCKTLHEDQAPPVRKPVPRGFRLIDMEEMRIVPYERSPTPFVALSYVWNHGSERILQLQQANVERLQERGGLDLEQIPHVIADAIRLCKNLCERYLWVDALCIVQDDEHSKAVQIQAMDTIYGQASWTLVAAVDFATAQGLPGVVGNPRDSFVNNTSRRLDPIYNRVSSNSAKSVERSAWNSRGWTFQERLISRKCLYITNWQVYFQCPFCSFQEDLDGSSVSDWNHAHSADCHPWIGKQRSMSEYTELIRAYTQRNLSFGTDILRAFAGVSNIMTHQMNTKDVFGLPERYFSMALLWTIDTAPALRLEVQEAPNLIPSWSWGAWHGDVIYHRHSPGHANPGWKATEHGSLVDYYFQDPTEGLRKLNVEMKWFSSHLALDTDLVYSSAYSDDSSDEYSDQFDSDDSDHEHSEEQVRPKIALKQKLSRSIPAWKACPQNPWEALSHSTLDPTACHIALELPGCLVFNTTTASCFLRPYYSKTVIVHKYWPSQELCITYERLYICDDDENIIGGLEMEAKWMDRTVDVAEKQDFVVLAAGKREEVGESTWTLQVMHVIRDGGVCQRLGLGYVETTLWKNVNPKWETVVLI</sequence>
<gene>
    <name evidence="3" type="ORF">M011DRAFT_467454</name>
</gene>
<evidence type="ECO:0000313" key="4">
    <source>
        <dbReference type="Proteomes" id="UP000799440"/>
    </source>
</evidence>
<proteinExistence type="predicted"/>
<evidence type="ECO:0000313" key="3">
    <source>
        <dbReference type="EMBL" id="KAF2747864.1"/>
    </source>
</evidence>
<evidence type="ECO:0000259" key="2">
    <source>
        <dbReference type="Pfam" id="PF06985"/>
    </source>
</evidence>
<dbReference type="PANTHER" id="PTHR33112:SF16">
    <property type="entry name" value="HETEROKARYON INCOMPATIBILITY DOMAIN-CONTAINING PROTEIN"/>
    <property type="match status" value="1"/>
</dbReference>
<dbReference type="OrthoDB" id="5135333at2759"/>
<feature type="region of interest" description="Disordered" evidence="1">
    <location>
        <begin position="617"/>
        <end position="639"/>
    </location>
</feature>
<name>A0A6A6VDQ3_9PLEO</name>